<accession>A0ABU2KYU8</accession>
<comment type="caution">
    <text evidence="10">The sequence shown here is derived from an EMBL/GenBank/DDBJ whole genome shotgun (WGS) entry which is preliminary data.</text>
</comment>
<feature type="transmembrane region" description="Helical" evidence="9">
    <location>
        <begin position="383"/>
        <end position="400"/>
    </location>
</feature>
<proteinExistence type="inferred from homology"/>
<dbReference type="InterPro" id="IPR001734">
    <property type="entry name" value="Na/solute_symporter"/>
</dbReference>
<dbReference type="PROSITE" id="PS50283">
    <property type="entry name" value="NA_SOLUT_SYMP_3"/>
    <property type="match status" value="1"/>
</dbReference>
<evidence type="ECO:0000256" key="6">
    <source>
        <dbReference type="ARBA" id="ARBA00023136"/>
    </source>
</evidence>
<feature type="transmembrane region" description="Helical" evidence="9">
    <location>
        <begin position="183"/>
        <end position="200"/>
    </location>
</feature>
<feature type="transmembrane region" description="Helical" evidence="9">
    <location>
        <begin position="143"/>
        <end position="163"/>
    </location>
</feature>
<sequence length="505" mass="53207">MAPPDDGFPLASRVTRPPGRPSTAPEASMQTTHVLVLVLYLLLMVGIGAWFSRSKEVSTGDDFVFAGRNLPRPVMIGTLLATWVGSGTIIGGASFAYSYGPLASIFFLAGTPVGIAVLYGLASRIRQGAAYTVPELLERRYGVSVRMIAAVITVLAYTGITAYQFTGGGQIISVITPLSPEQGAVVVALLVTFLAVGGGLKSVAWSDFLSALIIVACLLAALPLVLGTDLGGVGEYWRDLPDDYRTLSGGLGALQLLGYFLPLFLLILADQNMYQRLGAARDGAEARRSTGGFFLSSFLVTVPVALLGSAAFVLMPGIEPDSAVLSLAGEGYLPVLMGGLLLAGALAFIITTGSSFLLSGAGNVVYDVTRRLLGVQMDDRRRLLVHRLAVLGIGAVAYVLGRFFPTVLELQMYSYTVYGVALAPPVLAIFLWRRASKWGALTAMLLSTVVTIVWEQLGQPYGVNSVLVSLPVSLVTLVAVSLVLPDSGVPRTEMAADAETADPKD</sequence>
<dbReference type="EMBL" id="JAVREK010000025">
    <property type="protein sequence ID" value="MDT0304480.1"/>
    <property type="molecule type" value="Genomic_DNA"/>
</dbReference>
<feature type="transmembrane region" description="Helical" evidence="9">
    <location>
        <begin position="412"/>
        <end position="431"/>
    </location>
</feature>
<gene>
    <name evidence="10" type="ORF">RM446_20370</name>
</gene>
<name>A0ABU2KYU8_9ACTN</name>
<evidence type="ECO:0000256" key="1">
    <source>
        <dbReference type="ARBA" id="ARBA00004141"/>
    </source>
</evidence>
<dbReference type="PANTHER" id="PTHR48086:SF7">
    <property type="entry name" value="SODIUM-SOLUTE SYMPORTER-RELATED"/>
    <property type="match status" value="1"/>
</dbReference>
<reference evidence="11" key="1">
    <citation type="submission" date="2023-07" db="EMBL/GenBank/DDBJ databases">
        <title>30 novel species of actinomycetes from the DSMZ collection.</title>
        <authorList>
            <person name="Nouioui I."/>
        </authorList>
    </citation>
    <scope>NUCLEOTIDE SEQUENCE [LARGE SCALE GENOMIC DNA]</scope>
    <source>
        <strain evidence="11">DSM 45055</strain>
    </source>
</reference>
<evidence type="ECO:0000256" key="4">
    <source>
        <dbReference type="ARBA" id="ARBA00022692"/>
    </source>
</evidence>
<feature type="transmembrane region" description="Helical" evidence="9">
    <location>
        <begin position="73"/>
        <end position="96"/>
    </location>
</feature>
<keyword evidence="11" id="KW-1185">Reference proteome</keyword>
<dbReference type="InterPro" id="IPR038377">
    <property type="entry name" value="Na/Glc_symporter_sf"/>
</dbReference>
<feature type="transmembrane region" description="Helical" evidence="9">
    <location>
        <begin position="438"/>
        <end position="454"/>
    </location>
</feature>
<evidence type="ECO:0000313" key="11">
    <source>
        <dbReference type="Proteomes" id="UP001183226"/>
    </source>
</evidence>
<feature type="transmembrane region" description="Helical" evidence="9">
    <location>
        <begin position="102"/>
        <end position="122"/>
    </location>
</feature>
<dbReference type="CDD" id="cd10322">
    <property type="entry name" value="SLC5sbd"/>
    <property type="match status" value="1"/>
</dbReference>
<feature type="transmembrane region" description="Helical" evidence="9">
    <location>
        <begin position="207"/>
        <end position="226"/>
    </location>
</feature>
<dbReference type="InterPro" id="IPR050277">
    <property type="entry name" value="Sodium:Solute_Symporter"/>
</dbReference>
<evidence type="ECO:0000256" key="9">
    <source>
        <dbReference type="SAM" id="Phobius"/>
    </source>
</evidence>
<keyword evidence="6 9" id="KW-0472">Membrane</keyword>
<comment type="subcellular location">
    <subcellularLocation>
        <location evidence="1">Membrane</location>
        <topology evidence="1">Multi-pass membrane protein</topology>
    </subcellularLocation>
</comment>
<dbReference type="Gene3D" id="1.20.1730.10">
    <property type="entry name" value="Sodium/glucose cotransporter"/>
    <property type="match status" value="1"/>
</dbReference>
<evidence type="ECO:0000256" key="2">
    <source>
        <dbReference type="ARBA" id="ARBA00006434"/>
    </source>
</evidence>
<protein>
    <submittedName>
        <fullName evidence="10">Sodium:solute symporter family protein</fullName>
    </submittedName>
</protein>
<dbReference type="PANTHER" id="PTHR48086">
    <property type="entry name" value="SODIUM/PROLINE SYMPORTER-RELATED"/>
    <property type="match status" value="1"/>
</dbReference>
<evidence type="ECO:0000256" key="8">
    <source>
        <dbReference type="SAM" id="MobiDB-lite"/>
    </source>
</evidence>
<evidence type="ECO:0000256" key="5">
    <source>
        <dbReference type="ARBA" id="ARBA00022989"/>
    </source>
</evidence>
<feature type="transmembrane region" description="Helical" evidence="9">
    <location>
        <begin position="335"/>
        <end position="362"/>
    </location>
</feature>
<feature type="region of interest" description="Disordered" evidence="8">
    <location>
        <begin position="1"/>
        <end position="27"/>
    </location>
</feature>
<dbReference type="Pfam" id="PF00474">
    <property type="entry name" value="SSF"/>
    <property type="match status" value="1"/>
</dbReference>
<evidence type="ECO:0000256" key="7">
    <source>
        <dbReference type="RuleBase" id="RU362091"/>
    </source>
</evidence>
<feature type="transmembrane region" description="Helical" evidence="9">
    <location>
        <begin position="246"/>
        <end position="269"/>
    </location>
</feature>
<feature type="transmembrane region" description="Helical" evidence="9">
    <location>
        <begin position="34"/>
        <end position="52"/>
    </location>
</feature>
<organism evidence="10 11">
    <name type="scientific">Streptomonospora wellingtoniae</name>
    <dbReference type="NCBI Taxonomy" id="3075544"/>
    <lineage>
        <taxon>Bacteria</taxon>
        <taxon>Bacillati</taxon>
        <taxon>Actinomycetota</taxon>
        <taxon>Actinomycetes</taxon>
        <taxon>Streptosporangiales</taxon>
        <taxon>Nocardiopsidaceae</taxon>
        <taxon>Streptomonospora</taxon>
    </lineage>
</organism>
<dbReference type="Proteomes" id="UP001183226">
    <property type="component" value="Unassembled WGS sequence"/>
</dbReference>
<feature type="transmembrane region" description="Helical" evidence="9">
    <location>
        <begin position="466"/>
        <end position="484"/>
    </location>
</feature>
<evidence type="ECO:0000256" key="3">
    <source>
        <dbReference type="ARBA" id="ARBA00022448"/>
    </source>
</evidence>
<keyword evidence="3" id="KW-0813">Transport</keyword>
<evidence type="ECO:0000313" key="10">
    <source>
        <dbReference type="EMBL" id="MDT0304480.1"/>
    </source>
</evidence>
<keyword evidence="4 9" id="KW-0812">Transmembrane</keyword>
<comment type="similarity">
    <text evidence="2 7">Belongs to the sodium:solute symporter (SSF) (TC 2.A.21) family.</text>
</comment>
<feature type="transmembrane region" description="Helical" evidence="9">
    <location>
        <begin position="290"/>
        <end position="315"/>
    </location>
</feature>
<keyword evidence="5 9" id="KW-1133">Transmembrane helix</keyword>